<protein>
    <submittedName>
        <fullName evidence="11">Clathrin assembly complex, medium subunit</fullName>
    </submittedName>
</protein>
<dbReference type="PANTHER" id="PTHR10529">
    <property type="entry name" value="AP COMPLEX SUBUNIT MU"/>
    <property type="match status" value="1"/>
</dbReference>
<dbReference type="CDD" id="cd14836">
    <property type="entry name" value="AP2_Mu_N"/>
    <property type="match status" value="1"/>
</dbReference>
<dbReference type="PROSITE" id="PS00991">
    <property type="entry name" value="CLAT_ADAPTOR_M_2"/>
    <property type="match status" value="1"/>
</dbReference>
<organism evidence="11 12">
    <name type="scientific">Tribonema minus</name>
    <dbReference type="NCBI Taxonomy" id="303371"/>
    <lineage>
        <taxon>Eukaryota</taxon>
        <taxon>Sar</taxon>
        <taxon>Stramenopiles</taxon>
        <taxon>Ochrophyta</taxon>
        <taxon>PX clade</taxon>
        <taxon>Xanthophyceae</taxon>
        <taxon>Tribonematales</taxon>
        <taxon>Tribonemataceae</taxon>
        <taxon>Tribonema</taxon>
    </lineage>
</organism>
<evidence type="ECO:0000256" key="1">
    <source>
        <dbReference type="ARBA" id="ARBA00004236"/>
    </source>
</evidence>
<dbReference type="InterPro" id="IPR050431">
    <property type="entry name" value="Adaptor_comp_med_subunit"/>
</dbReference>
<keyword evidence="7" id="KW-0472">Membrane</keyword>
<keyword evidence="5" id="KW-0254">Endocytosis</keyword>
<reference evidence="11" key="1">
    <citation type="submission" date="2021-02" db="EMBL/GenBank/DDBJ databases">
        <title>First Annotated Genome of the Yellow-green Alga Tribonema minus.</title>
        <authorList>
            <person name="Mahan K.M."/>
        </authorList>
    </citation>
    <scope>NUCLEOTIDE SEQUENCE</scope>
    <source>
        <strain evidence="11">UTEX B ZZ1240</strain>
    </source>
</reference>
<dbReference type="Pfam" id="PF00928">
    <property type="entry name" value="Adap_comp_sub"/>
    <property type="match status" value="1"/>
</dbReference>
<comment type="subcellular location">
    <subcellularLocation>
        <location evidence="1">Cell membrane</location>
    </subcellularLocation>
    <subcellularLocation>
        <location evidence="2">Membrane</location>
        <location evidence="2">Coated pit</location>
        <topology evidence="2">Peripheral membrane protein</topology>
        <orientation evidence="2">Cytoplasmic side</orientation>
    </subcellularLocation>
</comment>
<dbReference type="InterPro" id="IPR028565">
    <property type="entry name" value="MHD"/>
</dbReference>
<dbReference type="Proteomes" id="UP000664859">
    <property type="component" value="Unassembled WGS sequence"/>
</dbReference>
<comment type="similarity">
    <text evidence="9">Belongs to the adaptor complexes medium subunit family.</text>
</comment>
<dbReference type="InterPro" id="IPR001392">
    <property type="entry name" value="Clathrin_mu"/>
</dbReference>
<dbReference type="GO" id="GO:0006886">
    <property type="term" value="P:intracellular protein transport"/>
    <property type="evidence" value="ECO:0007669"/>
    <property type="project" value="UniProtKB-UniRule"/>
</dbReference>
<dbReference type="EMBL" id="JAFCMP010000116">
    <property type="protein sequence ID" value="KAG5185944.1"/>
    <property type="molecule type" value="Genomic_DNA"/>
</dbReference>
<dbReference type="Gene3D" id="2.60.40.1170">
    <property type="entry name" value="Mu homology domain, subdomain B"/>
    <property type="match status" value="2"/>
</dbReference>
<dbReference type="InterPro" id="IPR011012">
    <property type="entry name" value="Longin-like_dom_sf"/>
</dbReference>
<keyword evidence="3 9" id="KW-0813">Transport</keyword>
<dbReference type="SUPFAM" id="SSF64356">
    <property type="entry name" value="SNARE-like"/>
    <property type="match status" value="1"/>
</dbReference>
<evidence type="ECO:0000259" key="10">
    <source>
        <dbReference type="PROSITE" id="PS51072"/>
    </source>
</evidence>
<keyword evidence="12" id="KW-1185">Reference proteome</keyword>
<evidence type="ECO:0000256" key="7">
    <source>
        <dbReference type="ARBA" id="ARBA00023136"/>
    </source>
</evidence>
<name>A0A835Z9G3_9STRA</name>
<dbReference type="GO" id="GO:0006897">
    <property type="term" value="P:endocytosis"/>
    <property type="evidence" value="ECO:0007669"/>
    <property type="project" value="UniProtKB-KW"/>
</dbReference>
<dbReference type="InterPro" id="IPR018240">
    <property type="entry name" value="Clathrin_mu_CS"/>
</dbReference>
<proteinExistence type="inferred from homology"/>
<keyword evidence="8" id="KW-0168">Coated pit</keyword>
<evidence type="ECO:0000256" key="8">
    <source>
        <dbReference type="ARBA" id="ARBA00023176"/>
    </source>
</evidence>
<accession>A0A835Z9G3</accession>
<evidence type="ECO:0000256" key="3">
    <source>
        <dbReference type="ARBA" id="ARBA00022448"/>
    </source>
</evidence>
<feature type="domain" description="MHD" evidence="10">
    <location>
        <begin position="187"/>
        <end position="451"/>
    </location>
</feature>
<gene>
    <name evidence="11" type="ORF">JKP88DRAFT_310694</name>
</gene>
<dbReference type="Gene3D" id="3.30.450.60">
    <property type="match status" value="1"/>
</dbReference>
<dbReference type="GO" id="GO:0005886">
    <property type="term" value="C:plasma membrane"/>
    <property type="evidence" value="ECO:0007669"/>
    <property type="project" value="UniProtKB-SubCell"/>
</dbReference>
<evidence type="ECO:0000313" key="11">
    <source>
        <dbReference type="EMBL" id="KAG5185944.1"/>
    </source>
</evidence>
<dbReference type="SUPFAM" id="SSF49447">
    <property type="entry name" value="Second domain of Mu2 adaptin subunit (ap50) of ap2 adaptor"/>
    <property type="match status" value="1"/>
</dbReference>
<dbReference type="InterPro" id="IPR036168">
    <property type="entry name" value="AP2_Mu_C_sf"/>
</dbReference>
<dbReference type="InterPro" id="IPR022775">
    <property type="entry name" value="AP_mu_sigma_su"/>
</dbReference>
<dbReference type="PROSITE" id="PS51072">
    <property type="entry name" value="MHD"/>
    <property type="match status" value="1"/>
</dbReference>
<evidence type="ECO:0000256" key="4">
    <source>
        <dbReference type="ARBA" id="ARBA00022475"/>
    </source>
</evidence>
<evidence type="ECO:0000256" key="2">
    <source>
        <dbReference type="ARBA" id="ARBA00004277"/>
    </source>
</evidence>
<sequence>MPQKLSDVTPIRVLLAPAIHFAKKGEIVISRFYRDDVTRSAADQFLKQVIASKETGSQPPVKLIDGNTFMYTRHSNIYFVAVTRCNVNPAMVFEFLYQTIKIYKAYFNTHKTFEEKHVRKNMTLIYELLDETMDYGYPQITAIDVLRSYINLGSISTLDGDPNETGQLTSQITGAIDWRREGIRHRKNEVYIDVHESVNLLMSSTGAVLRNDVTGKVMMRTFLSGMPECKFGLNDKLIMEKEALERAGGRTAATAHGKRSVELDDCTFHRCVRLGKFDADRTITFIPPDGEFELMRYRVSDNVNLPFRIVPAVQEEGRTRVTINLKCSAQFSYKLFAENVVIKVPVPNNTARCRVKVTSGRAKYEPEQRAIVWRIKRFAGMTECTFSADVELTPSIREKAWSRPPIQAEFVVNMFTASGVHVRFLRVYDKSGYTTNRWVRYMTRAGHYQVRI</sequence>
<dbReference type="GO" id="GO:0030131">
    <property type="term" value="C:clathrin adaptor complex"/>
    <property type="evidence" value="ECO:0007669"/>
    <property type="project" value="UniProtKB-UniRule"/>
</dbReference>
<comment type="caution">
    <text evidence="11">The sequence shown here is derived from an EMBL/GenBank/DDBJ whole genome shotgun (WGS) entry which is preliminary data.</text>
</comment>
<dbReference type="PRINTS" id="PR00314">
    <property type="entry name" value="CLATHRINADPT"/>
</dbReference>
<evidence type="ECO:0000256" key="9">
    <source>
        <dbReference type="PIRNR" id="PIRNR005992"/>
    </source>
</evidence>
<evidence type="ECO:0000313" key="12">
    <source>
        <dbReference type="Proteomes" id="UP000664859"/>
    </source>
</evidence>
<dbReference type="FunFam" id="3.30.450.60:FF:000002">
    <property type="entry name" value="AP-2 complex subunit mu, putative"/>
    <property type="match status" value="1"/>
</dbReference>
<dbReference type="CDD" id="cd09251">
    <property type="entry name" value="AP-2_Mu2_Cterm"/>
    <property type="match status" value="1"/>
</dbReference>
<dbReference type="GO" id="GO:0005905">
    <property type="term" value="C:clathrin-coated pit"/>
    <property type="evidence" value="ECO:0007669"/>
    <property type="project" value="UniProtKB-KW"/>
</dbReference>
<dbReference type="OrthoDB" id="10259133at2759"/>
<keyword evidence="4" id="KW-1003">Cell membrane</keyword>
<evidence type="ECO:0000256" key="5">
    <source>
        <dbReference type="ARBA" id="ARBA00022583"/>
    </source>
</evidence>
<keyword evidence="6 9" id="KW-0653">Protein transport</keyword>
<dbReference type="PIRSF" id="PIRSF005992">
    <property type="entry name" value="Clathrin_mu"/>
    <property type="match status" value="1"/>
</dbReference>
<dbReference type="InterPro" id="IPR043512">
    <property type="entry name" value="Mu2_C"/>
</dbReference>
<dbReference type="InterPro" id="IPR043532">
    <property type="entry name" value="AP2_Mu_N"/>
</dbReference>
<evidence type="ECO:0000256" key="6">
    <source>
        <dbReference type="ARBA" id="ARBA00022927"/>
    </source>
</evidence>
<dbReference type="AlphaFoldDB" id="A0A835Z9G3"/>
<dbReference type="Pfam" id="PF01217">
    <property type="entry name" value="Clat_adaptor_s"/>
    <property type="match status" value="1"/>
</dbReference>